<gene>
    <name evidence="8" type="ORF">CFIO01_03421</name>
</gene>
<dbReference type="PANTHER" id="PTHR43791:SF12">
    <property type="entry name" value="MAJOR FACILITATOR SUPERFAMILY (MFS) PROFILE DOMAIN-CONTAINING PROTEIN"/>
    <property type="match status" value="1"/>
</dbReference>
<dbReference type="InterPro" id="IPR011701">
    <property type="entry name" value="MFS"/>
</dbReference>
<dbReference type="PANTHER" id="PTHR43791">
    <property type="entry name" value="PERMEASE-RELATED"/>
    <property type="match status" value="1"/>
</dbReference>
<evidence type="ECO:0000256" key="6">
    <source>
        <dbReference type="SAM" id="Phobius"/>
    </source>
</evidence>
<feature type="transmembrane region" description="Helical" evidence="6">
    <location>
        <begin position="60"/>
        <end position="78"/>
    </location>
</feature>
<feature type="transmembrane region" description="Helical" evidence="6">
    <location>
        <begin position="388"/>
        <end position="408"/>
    </location>
</feature>
<feature type="transmembrane region" description="Helical" evidence="6">
    <location>
        <begin position="330"/>
        <end position="351"/>
    </location>
</feature>
<evidence type="ECO:0000256" key="5">
    <source>
        <dbReference type="ARBA" id="ARBA00023136"/>
    </source>
</evidence>
<dbReference type="HOGENOM" id="CLU_001265_0_1_1"/>
<evidence type="ECO:0000259" key="7">
    <source>
        <dbReference type="PROSITE" id="PS50850"/>
    </source>
</evidence>
<keyword evidence="3 6" id="KW-0812">Transmembrane</keyword>
<feature type="transmembrane region" description="Helical" evidence="6">
    <location>
        <begin position="196"/>
        <end position="217"/>
    </location>
</feature>
<dbReference type="PROSITE" id="PS50850">
    <property type="entry name" value="MFS"/>
    <property type="match status" value="1"/>
</dbReference>
<accession>A0A010S8D2</accession>
<evidence type="ECO:0000256" key="1">
    <source>
        <dbReference type="ARBA" id="ARBA00004141"/>
    </source>
</evidence>
<dbReference type="InterPro" id="IPR036259">
    <property type="entry name" value="MFS_trans_sf"/>
</dbReference>
<feature type="transmembrane region" description="Helical" evidence="6">
    <location>
        <begin position="133"/>
        <end position="152"/>
    </location>
</feature>
<dbReference type="eggNOG" id="KOG2533">
    <property type="taxonomic scope" value="Eukaryota"/>
</dbReference>
<comment type="subcellular location">
    <subcellularLocation>
        <location evidence="1">Membrane</location>
        <topology evidence="1">Multi-pass membrane protein</topology>
    </subcellularLocation>
</comment>
<evidence type="ECO:0000256" key="3">
    <source>
        <dbReference type="ARBA" id="ARBA00022692"/>
    </source>
</evidence>
<dbReference type="SUPFAM" id="SSF103473">
    <property type="entry name" value="MFS general substrate transporter"/>
    <property type="match status" value="1"/>
</dbReference>
<name>A0A010S8D2_9PEZI</name>
<dbReference type="Gene3D" id="1.20.1250.20">
    <property type="entry name" value="MFS general substrate transporter like domains"/>
    <property type="match status" value="1"/>
</dbReference>
<feature type="transmembrane region" description="Helical" evidence="6">
    <location>
        <begin position="363"/>
        <end position="381"/>
    </location>
</feature>
<protein>
    <recommendedName>
        <fullName evidence="7">Major facilitator superfamily (MFS) profile domain-containing protein</fullName>
    </recommendedName>
</protein>
<feature type="domain" description="Major facilitator superfamily (MFS) profile" evidence="7">
    <location>
        <begin position="68"/>
        <end position="411"/>
    </location>
</feature>
<sequence>MATSKQPDLEAHEPISAPKVDEVAVCQHLEMSVAPRSHTGTPKTDSAGTCGSMSSAERRLVRRLDWIILPVLWIMYWFNYLDRNAITVARLDGIENELSLTSTEYQTCVSILFVGYILGQIPSNMLITRVRPSWFMASTMALWSIVSTVTGVTKDFKGLLLTRFFLGITEAPFYPGALYLLGIFYTRKEIATRISILFTANICGTAFAGLIAIGVFQMDQVAGLSGWRWLFILQGVISFIISVSSAFLLPDQPLDTRWLSDEQRTLAHSRVAADTVQLQANTSTWAGLSEATRDPRLWVLVAMQHLHLSASGYKNFFPTIVETLGFGRNVTLALTCPPYIISGIATIAWAASSGHFNERVWHVTIAKAVAVIGFVLACSTLNVGARYFAMCTFASGVYACNSIILGWVTST</sequence>
<dbReference type="AlphaFoldDB" id="A0A010S8D2"/>
<keyword evidence="9" id="KW-1185">Reference proteome</keyword>
<feature type="transmembrane region" description="Helical" evidence="6">
    <location>
        <begin position="229"/>
        <end position="249"/>
    </location>
</feature>
<dbReference type="KEGG" id="cfj:CFIO01_03421"/>
<dbReference type="InterPro" id="IPR020846">
    <property type="entry name" value="MFS_dom"/>
</dbReference>
<evidence type="ECO:0000313" key="8">
    <source>
        <dbReference type="EMBL" id="EXF80913.1"/>
    </source>
</evidence>
<organism evidence="8 9">
    <name type="scientific">Colletotrichum fioriniae PJ7</name>
    <dbReference type="NCBI Taxonomy" id="1445577"/>
    <lineage>
        <taxon>Eukaryota</taxon>
        <taxon>Fungi</taxon>
        <taxon>Dikarya</taxon>
        <taxon>Ascomycota</taxon>
        <taxon>Pezizomycotina</taxon>
        <taxon>Sordariomycetes</taxon>
        <taxon>Hypocreomycetidae</taxon>
        <taxon>Glomerellales</taxon>
        <taxon>Glomerellaceae</taxon>
        <taxon>Colletotrichum</taxon>
        <taxon>Colletotrichum acutatum species complex</taxon>
    </lineage>
</organism>
<feature type="transmembrane region" description="Helical" evidence="6">
    <location>
        <begin position="164"/>
        <end position="184"/>
    </location>
</feature>
<dbReference type="GO" id="GO:0016020">
    <property type="term" value="C:membrane"/>
    <property type="evidence" value="ECO:0007669"/>
    <property type="project" value="UniProtKB-SubCell"/>
</dbReference>
<dbReference type="Pfam" id="PF07690">
    <property type="entry name" value="MFS_1"/>
    <property type="match status" value="1"/>
</dbReference>
<keyword evidence="5 6" id="KW-0472">Membrane</keyword>
<dbReference type="GO" id="GO:0022857">
    <property type="term" value="F:transmembrane transporter activity"/>
    <property type="evidence" value="ECO:0007669"/>
    <property type="project" value="InterPro"/>
</dbReference>
<keyword evidence="4 6" id="KW-1133">Transmembrane helix</keyword>
<dbReference type="EMBL" id="JARH01000413">
    <property type="protein sequence ID" value="EXF80913.1"/>
    <property type="molecule type" value="Genomic_DNA"/>
</dbReference>
<dbReference type="OrthoDB" id="2250022at2759"/>
<dbReference type="FunFam" id="1.20.1250.20:FF:000057">
    <property type="entry name" value="MFS general substrate transporter"/>
    <property type="match status" value="1"/>
</dbReference>
<keyword evidence="2" id="KW-0813">Transport</keyword>
<dbReference type="Proteomes" id="UP000020467">
    <property type="component" value="Unassembled WGS sequence"/>
</dbReference>
<evidence type="ECO:0000256" key="4">
    <source>
        <dbReference type="ARBA" id="ARBA00022989"/>
    </source>
</evidence>
<proteinExistence type="predicted"/>
<evidence type="ECO:0000256" key="2">
    <source>
        <dbReference type="ARBA" id="ARBA00022448"/>
    </source>
</evidence>
<evidence type="ECO:0000313" key="9">
    <source>
        <dbReference type="Proteomes" id="UP000020467"/>
    </source>
</evidence>
<comment type="caution">
    <text evidence="8">The sequence shown here is derived from an EMBL/GenBank/DDBJ whole genome shotgun (WGS) entry which is preliminary data.</text>
</comment>
<reference evidence="8 9" key="1">
    <citation type="submission" date="2014-02" db="EMBL/GenBank/DDBJ databases">
        <title>The genome sequence of Colletotrichum fioriniae PJ7.</title>
        <authorList>
            <person name="Baroncelli R."/>
            <person name="Thon M.R."/>
        </authorList>
    </citation>
    <scope>NUCLEOTIDE SEQUENCE [LARGE SCALE GENOMIC DNA]</scope>
    <source>
        <strain evidence="8 9">PJ7</strain>
    </source>
</reference>